<evidence type="ECO:0000256" key="2">
    <source>
        <dbReference type="SAM" id="Phobius"/>
    </source>
</evidence>
<dbReference type="AlphaFoldDB" id="A0A1H1SU03"/>
<keyword evidence="4" id="KW-1185">Reference proteome</keyword>
<evidence type="ECO:0000256" key="1">
    <source>
        <dbReference type="SAM" id="MobiDB-lite"/>
    </source>
</evidence>
<dbReference type="EMBL" id="LT629757">
    <property type="protein sequence ID" value="SDS51323.1"/>
    <property type="molecule type" value="Genomic_DNA"/>
</dbReference>
<proteinExistence type="predicted"/>
<feature type="transmembrane region" description="Helical" evidence="2">
    <location>
        <begin position="32"/>
        <end position="57"/>
    </location>
</feature>
<feature type="compositionally biased region" description="Pro residues" evidence="1">
    <location>
        <begin position="1"/>
        <end position="10"/>
    </location>
</feature>
<keyword evidence="2" id="KW-1133">Transmembrane helix</keyword>
<dbReference type="STRING" id="642780.SAMN04488570_2046"/>
<keyword evidence="2" id="KW-0472">Membrane</keyword>
<keyword evidence="2" id="KW-0812">Transmembrane</keyword>
<sequence length="219" mass="22729">MPETTPPTEPTPDEPAAEPAAEAPATRGRRGLLLKVVAAVVVLALVVGGGITAALALTGPDTHTLTLTKTAGGMERDTEREKAGASTLSAVEKQVVDNIEGKVSYTRLGLYTQDDEKRGPVGPLLFVGVKLATPVEDPATLLADFRSRAKANGFEVTSLDTGDDSAGACAAQTEGQKAAICAWATRDTVGQLFPTAVGYSRGQVAKLLTDVRADVERTD</sequence>
<evidence type="ECO:0000313" key="4">
    <source>
        <dbReference type="Proteomes" id="UP000198859"/>
    </source>
</evidence>
<evidence type="ECO:0000313" key="3">
    <source>
        <dbReference type="EMBL" id="SDS51323.1"/>
    </source>
</evidence>
<accession>A0A1H1SU03</accession>
<gene>
    <name evidence="3" type="ORF">SAMN04488570_2046</name>
</gene>
<reference evidence="4" key="1">
    <citation type="submission" date="2016-10" db="EMBL/GenBank/DDBJ databases">
        <authorList>
            <person name="Varghese N."/>
            <person name="Submissions S."/>
        </authorList>
    </citation>
    <scope>NUCLEOTIDE SEQUENCE [LARGE SCALE GENOMIC DNA]</scope>
    <source>
        <strain evidence="4">DSM 22127</strain>
    </source>
</reference>
<feature type="region of interest" description="Disordered" evidence="1">
    <location>
        <begin position="1"/>
        <end position="25"/>
    </location>
</feature>
<dbReference type="OrthoDB" id="3829612at2"/>
<name>A0A1H1SU03_9ACTN</name>
<dbReference type="RefSeq" id="WP_091729161.1">
    <property type="nucleotide sequence ID" value="NZ_LT629757.1"/>
</dbReference>
<organism evidence="3 4">
    <name type="scientific">Nocardioides scoriae</name>
    <dbReference type="NCBI Taxonomy" id="642780"/>
    <lineage>
        <taxon>Bacteria</taxon>
        <taxon>Bacillati</taxon>
        <taxon>Actinomycetota</taxon>
        <taxon>Actinomycetes</taxon>
        <taxon>Propionibacteriales</taxon>
        <taxon>Nocardioidaceae</taxon>
        <taxon>Nocardioides</taxon>
    </lineage>
</organism>
<dbReference type="Proteomes" id="UP000198859">
    <property type="component" value="Chromosome I"/>
</dbReference>
<protein>
    <submittedName>
        <fullName evidence="3">Uncharacterized protein</fullName>
    </submittedName>
</protein>